<evidence type="ECO:0000313" key="4">
    <source>
        <dbReference type="Proteomes" id="UP000298652"/>
    </source>
</evidence>
<proteinExistence type="inferred from homology"/>
<evidence type="ECO:0000313" key="3">
    <source>
        <dbReference type="EMBL" id="TKW20889.1"/>
    </source>
</evidence>
<dbReference type="EMBL" id="CM016555">
    <property type="protein sequence ID" value="TKW20889.1"/>
    <property type="molecule type" value="Genomic_DNA"/>
</dbReference>
<name>A0A4U6V2C5_SETVI</name>
<dbReference type="Proteomes" id="UP000298652">
    <property type="component" value="Chromosome 4"/>
</dbReference>
<feature type="region of interest" description="Disordered" evidence="2">
    <location>
        <begin position="86"/>
        <end position="107"/>
    </location>
</feature>
<dbReference type="InterPro" id="IPR003854">
    <property type="entry name" value="GASA"/>
</dbReference>
<gene>
    <name evidence="3" type="ORF">SEVIR_4G198600v2</name>
</gene>
<reference evidence="3" key="1">
    <citation type="submission" date="2019-03" db="EMBL/GenBank/DDBJ databases">
        <title>WGS assembly of Setaria viridis.</title>
        <authorList>
            <person name="Huang P."/>
            <person name="Jenkins J."/>
            <person name="Grimwood J."/>
            <person name="Barry K."/>
            <person name="Healey A."/>
            <person name="Mamidi S."/>
            <person name="Sreedasyam A."/>
            <person name="Shu S."/>
            <person name="Feldman M."/>
            <person name="Wu J."/>
            <person name="Yu Y."/>
            <person name="Chen C."/>
            <person name="Johnson J."/>
            <person name="Rokhsar D."/>
            <person name="Baxter I."/>
            <person name="Schmutz J."/>
            <person name="Brutnell T."/>
            <person name="Kellogg E."/>
        </authorList>
    </citation>
    <scope>NUCLEOTIDE SEQUENCE [LARGE SCALE GENOMIC DNA]</scope>
</reference>
<dbReference type="Gramene" id="TKW20889">
    <property type="protein sequence ID" value="TKW20889"/>
    <property type="gene ID" value="SEVIR_4G198600v2"/>
</dbReference>
<dbReference type="PANTHER" id="PTHR23201">
    <property type="entry name" value="EXTENSIN, PROLINE-RICH PROTEIN"/>
    <property type="match status" value="1"/>
</dbReference>
<keyword evidence="4" id="KW-1185">Reference proteome</keyword>
<organism evidence="3 4">
    <name type="scientific">Setaria viridis</name>
    <name type="common">Green bristlegrass</name>
    <name type="synonym">Setaria italica subsp. viridis</name>
    <dbReference type="NCBI Taxonomy" id="4556"/>
    <lineage>
        <taxon>Eukaryota</taxon>
        <taxon>Viridiplantae</taxon>
        <taxon>Streptophyta</taxon>
        <taxon>Embryophyta</taxon>
        <taxon>Tracheophyta</taxon>
        <taxon>Spermatophyta</taxon>
        <taxon>Magnoliopsida</taxon>
        <taxon>Liliopsida</taxon>
        <taxon>Poales</taxon>
        <taxon>Poaceae</taxon>
        <taxon>PACMAD clade</taxon>
        <taxon>Panicoideae</taxon>
        <taxon>Panicodae</taxon>
        <taxon>Paniceae</taxon>
        <taxon>Cenchrinae</taxon>
        <taxon>Setaria</taxon>
    </lineage>
</organism>
<accession>A0A4U6V2C5</accession>
<sequence>MVDTGPGPVVVPRWLTSPTTRGAAVKPSARAWIMVATRQPFCLCLRTHWRRTCRACPRRGRYAPFHNCPHLPGCLLPAAVLRCHHHRHRPPSPRSIKAQPGQGSFSSPNISPLLQQLHLSLSSTGKSAEKKLGRAVAMAAKAVSFLMLVLLLLGVAFPVQEVEAGGNGRGNGNGNGGGSGNGNGYGRGNLKPWECSSKCASRCSQTQYHKACITFCNKCCATCLCVPPGFYGNKGACPCYNNWKTKEGGPKCP</sequence>
<evidence type="ECO:0000256" key="1">
    <source>
        <dbReference type="ARBA" id="ARBA00010582"/>
    </source>
</evidence>
<dbReference type="AlphaFoldDB" id="A0A4U6V2C5"/>
<evidence type="ECO:0000256" key="2">
    <source>
        <dbReference type="SAM" id="MobiDB-lite"/>
    </source>
</evidence>
<dbReference type="OMA" id="NCVPTAT"/>
<comment type="similarity">
    <text evidence="1">Belongs to the GASA family.</text>
</comment>
<dbReference type="Pfam" id="PF02704">
    <property type="entry name" value="GASA"/>
    <property type="match status" value="1"/>
</dbReference>
<protein>
    <submittedName>
        <fullName evidence="3">Uncharacterized protein</fullName>
    </submittedName>
</protein>
<dbReference type="PANTHER" id="PTHR23201:SF70">
    <property type="entry name" value="GIBBERELLIN-STIMULATED PROTEIN"/>
    <property type="match status" value="1"/>
</dbReference>